<feature type="domain" description="CBS" evidence="1">
    <location>
        <begin position="5"/>
        <end position="51"/>
    </location>
</feature>
<dbReference type="InterPro" id="IPR046342">
    <property type="entry name" value="CBS_dom_sf"/>
</dbReference>
<reference evidence="2 3" key="1">
    <citation type="submission" date="2016-11" db="EMBL/GenBank/DDBJ databases">
        <title>Trade-off between light-utilization and light-protection in marine flavobacteria.</title>
        <authorList>
            <person name="Kumagai Y."/>
        </authorList>
    </citation>
    <scope>NUCLEOTIDE SEQUENCE [LARGE SCALE GENOMIC DNA]</scope>
    <source>
        <strain evidence="2 3">JCM 13191</strain>
    </source>
</reference>
<accession>A0A1W6MKQ3</accession>
<name>A0A1W6MKQ3_9FLAO</name>
<gene>
    <name evidence="2" type="ORF">BST97_09245</name>
</gene>
<dbReference type="SUPFAM" id="SSF54631">
    <property type="entry name" value="CBS-domain pair"/>
    <property type="match status" value="1"/>
</dbReference>
<dbReference type="Proteomes" id="UP000193431">
    <property type="component" value="Chromosome"/>
</dbReference>
<organism evidence="2 3">
    <name type="scientific">Nonlabens spongiae</name>
    <dbReference type="NCBI Taxonomy" id="331648"/>
    <lineage>
        <taxon>Bacteria</taxon>
        <taxon>Pseudomonadati</taxon>
        <taxon>Bacteroidota</taxon>
        <taxon>Flavobacteriia</taxon>
        <taxon>Flavobacteriales</taxon>
        <taxon>Flavobacteriaceae</taxon>
        <taxon>Nonlabens</taxon>
    </lineage>
</organism>
<evidence type="ECO:0000313" key="3">
    <source>
        <dbReference type="Proteomes" id="UP000193431"/>
    </source>
</evidence>
<dbReference type="RefSeq" id="WP_085766963.1">
    <property type="nucleotide sequence ID" value="NZ_CP019344.1"/>
</dbReference>
<feature type="domain" description="CBS" evidence="1">
    <location>
        <begin position="72"/>
        <end position="116"/>
    </location>
</feature>
<proteinExistence type="predicted"/>
<sequence>MQIHDYIINDVQPLDINDSVKKAQTIFSQMTYSHIPIMDQGFYIGCISETDAHCFDSKQTMEEIKYSMSAFQVDKNTHWLEILKAFAQNQSNIMPVLDENKKYLGYYELTDVMEFFNEAPFLNEPGNVVVVTKGSTDFSFSEIAQIVETNDAELYGLFISDHKEHLTEITLKISTSNLSAILQTFRRYSYEVLSLDEDDSYLDTLKERSDYLDKYLNI</sequence>
<protein>
    <submittedName>
        <fullName evidence="2">Acetoin utilization protein acuB</fullName>
    </submittedName>
</protein>
<dbReference type="Pfam" id="PF00571">
    <property type="entry name" value="CBS"/>
    <property type="match status" value="2"/>
</dbReference>
<dbReference type="STRING" id="331648.BST97_09245"/>
<dbReference type="AlphaFoldDB" id="A0A1W6MKQ3"/>
<evidence type="ECO:0000259" key="1">
    <source>
        <dbReference type="Pfam" id="PF00571"/>
    </source>
</evidence>
<keyword evidence="3" id="KW-1185">Reference proteome</keyword>
<evidence type="ECO:0000313" key="2">
    <source>
        <dbReference type="EMBL" id="ARN78165.1"/>
    </source>
</evidence>
<dbReference type="EMBL" id="CP019344">
    <property type="protein sequence ID" value="ARN78165.1"/>
    <property type="molecule type" value="Genomic_DNA"/>
</dbReference>
<dbReference type="Gene3D" id="3.10.580.10">
    <property type="entry name" value="CBS-domain"/>
    <property type="match status" value="1"/>
</dbReference>
<dbReference type="OrthoDB" id="1523762at2"/>
<dbReference type="InterPro" id="IPR000644">
    <property type="entry name" value="CBS_dom"/>
</dbReference>